<dbReference type="GO" id="GO:0045159">
    <property type="term" value="F:myosin II binding"/>
    <property type="evidence" value="ECO:0007669"/>
    <property type="project" value="TreeGrafter"/>
</dbReference>
<dbReference type="OrthoDB" id="19944at2759"/>
<dbReference type="Proteomes" id="UP000283530">
    <property type="component" value="Unassembled WGS sequence"/>
</dbReference>
<dbReference type="GO" id="GO:0006887">
    <property type="term" value="P:exocytosis"/>
    <property type="evidence" value="ECO:0007669"/>
    <property type="project" value="UniProtKB-KW"/>
</dbReference>
<dbReference type="InterPro" id="IPR036322">
    <property type="entry name" value="WD40_repeat_dom_sf"/>
</dbReference>
<dbReference type="Pfam" id="PF00400">
    <property type="entry name" value="WD40"/>
    <property type="match status" value="1"/>
</dbReference>
<comment type="caution">
    <text evidence="4">The sequence shown here is derived from an EMBL/GenBank/DDBJ whole genome shotgun (WGS) entry which is preliminary data.</text>
</comment>
<comment type="similarity">
    <text evidence="1">Belongs to the WD repeat L(2)GL family.</text>
</comment>
<keyword evidence="2" id="KW-0268">Exocytosis</keyword>
<evidence type="ECO:0000256" key="2">
    <source>
        <dbReference type="ARBA" id="ARBA00022483"/>
    </source>
</evidence>
<sequence length="1047" mass="115527">MFMKKIVDMASKKPARSLNGLKEDDVNPRLVFHYGVASGSISMAYDSIQNILAIATQDGRIKLYGKDNTQAHLESNEAAPSKFLQFLENQGVLLNVTAQNHIEVWDIDRKELSHVYIYKEEITSFMIMRRSFYIYIGDSLGNISILKLHREPYLLICMQYCIPFSASHGATTEAAEDTAVMYTLPQPMAESRRVLIIFGDGLIVLWGIQESKVLFTTGGKMPHLLVHEPRKVTSACWACPYGSKVVVGYSNGEIFLWSIPGTLNPKNAAATDKEELCAAQNVPLCKLNLGYKMEKAPIVSLKWIPGDGRVSRLYVNGASGSGSSNSFQIIMLNEHTESRTIKLVLPLAEACLDMEIVSSGNDRTKNKQDALLLLLKSGLLCVYDDSEIQKYLTQCLSKSPPTLPKQLTVKVPFGDSRITVAKFVTDNSDQSISMDKDEVPAKNFPSLFSIDSKDKAVNRMNSTHLSGFTKVKNLYITGHSNGVINFWDASCPLLLLILSIKQQSEDSHSLSGIPVTALYFDNTSRLLVSGDQSGMVRIFKLKPEQFNTGNIMSSLQAAAKQGFGSIIHDVKLVKISGTILSICINPGTGNLVIGSDEGYVSIVDMEKQTILSQRRFTSELYTGIISLQFENYSLHGSDKNLLFVALKDSSVLALEGDTGNALSSSMVRSKKPSKALFMQILDAQDTSVVGSHLSVKDTIPRQSLLLLCSEKDVRLYSLAHVIQGTKKVYSKKKLHSTCCWASTFHSPCSDVGLLLLFTSGKIEIRSLPDLSLLKETSLRGFTFPSSNSEISLSSSSEGELLVVNADQEIFFVSSLSRKDIYRHLEFLSHVFDKDVIPFQEGPTSVPTIHKEKKKGIFSNVIRDIKGNKAKQGEGTEAVESEASIEEELSAIFSTSNFSLDVEKRDGSPILDEDDVELNIDDIDLEEEPREKPKGQKIITLNKKKLNSGLQALKGKLISKKVKSASTPVKEEKEDVKNVDAVDQIKKRYGFPSSSEMSAAKTAESKLHDNLGKLQGINSRTTEMQDTALSFSAMAQKLLRTVEQEKSA</sequence>
<dbReference type="GO" id="GO:0005737">
    <property type="term" value="C:cytoplasm"/>
    <property type="evidence" value="ECO:0007669"/>
    <property type="project" value="TreeGrafter"/>
</dbReference>
<dbReference type="InterPro" id="IPR015943">
    <property type="entry name" value="WD40/YVTN_repeat-like_dom_sf"/>
</dbReference>
<reference evidence="4 5" key="1">
    <citation type="journal article" date="2019" name="Nat. Plants">
        <title>Stout camphor tree genome fills gaps in understanding of flowering plant genome evolution.</title>
        <authorList>
            <person name="Chaw S.M."/>
            <person name="Liu Y.C."/>
            <person name="Wu Y.W."/>
            <person name="Wang H.Y."/>
            <person name="Lin C.I."/>
            <person name="Wu C.S."/>
            <person name="Ke H.M."/>
            <person name="Chang L.Y."/>
            <person name="Hsu C.Y."/>
            <person name="Yang H.T."/>
            <person name="Sudianto E."/>
            <person name="Hsu M.H."/>
            <person name="Wu K.P."/>
            <person name="Wang L.N."/>
            <person name="Leebens-Mack J.H."/>
            <person name="Tsai I.J."/>
        </authorList>
    </citation>
    <scope>NUCLEOTIDE SEQUENCE [LARGE SCALE GENOMIC DNA]</scope>
    <source>
        <strain evidence="5">cv. Chaw 1501</strain>
        <tissue evidence="4">Young leaves</tissue>
    </source>
</reference>
<dbReference type="InterPro" id="IPR001680">
    <property type="entry name" value="WD40_rpt"/>
</dbReference>
<proteinExistence type="inferred from homology"/>
<dbReference type="GO" id="GO:0005096">
    <property type="term" value="F:GTPase activator activity"/>
    <property type="evidence" value="ECO:0007669"/>
    <property type="project" value="TreeGrafter"/>
</dbReference>
<dbReference type="PANTHER" id="PTHR10241">
    <property type="entry name" value="LETHAL 2 GIANT LARVAE PROTEIN"/>
    <property type="match status" value="1"/>
</dbReference>
<protein>
    <submittedName>
        <fullName evidence="4">WD40 repeat</fullName>
    </submittedName>
</protein>
<dbReference type="EMBL" id="QPKB01000009">
    <property type="protein sequence ID" value="RWR92944.1"/>
    <property type="molecule type" value="Genomic_DNA"/>
</dbReference>
<evidence type="ECO:0000313" key="5">
    <source>
        <dbReference type="Proteomes" id="UP000283530"/>
    </source>
</evidence>
<keyword evidence="5" id="KW-1185">Reference proteome</keyword>
<dbReference type="CDD" id="cd15873">
    <property type="entry name" value="R-SNARE_STXBP5_6"/>
    <property type="match status" value="1"/>
</dbReference>
<evidence type="ECO:0000256" key="1">
    <source>
        <dbReference type="ARBA" id="ARBA00008070"/>
    </source>
</evidence>
<feature type="domain" description="Lethal giant larvae (Lgl)-like C-terminal" evidence="3">
    <location>
        <begin position="697"/>
        <end position="820"/>
    </location>
</feature>
<name>A0A3S3NIK0_9MAGN</name>
<organism evidence="4 5">
    <name type="scientific">Cinnamomum micranthum f. kanehirae</name>
    <dbReference type="NCBI Taxonomy" id="337451"/>
    <lineage>
        <taxon>Eukaryota</taxon>
        <taxon>Viridiplantae</taxon>
        <taxon>Streptophyta</taxon>
        <taxon>Embryophyta</taxon>
        <taxon>Tracheophyta</taxon>
        <taxon>Spermatophyta</taxon>
        <taxon>Magnoliopsida</taxon>
        <taxon>Magnoliidae</taxon>
        <taxon>Laurales</taxon>
        <taxon>Lauraceae</taxon>
        <taxon>Cinnamomum</taxon>
    </lineage>
</organism>
<dbReference type="GO" id="GO:0019905">
    <property type="term" value="F:syntaxin binding"/>
    <property type="evidence" value="ECO:0007669"/>
    <property type="project" value="TreeGrafter"/>
</dbReference>
<dbReference type="STRING" id="337451.A0A3S3NIK0"/>
<dbReference type="SMART" id="SM00320">
    <property type="entry name" value="WD40"/>
    <property type="match status" value="5"/>
</dbReference>
<evidence type="ECO:0000313" key="4">
    <source>
        <dbReference type="EMBL" id="RWR92944.1"/>
    </source>
</evidence>
<gene>
    <name evidence="4" type="ORF">CKAN_02217300</name>
</gene>
<dbReference type="InterPro" id="IPR013905">
    <property type="entry name" value="Lgl_C_dom"/>
</dbReference>
<accession>A0A3S3NIK0</accession>
<evidence type="ECO:0000259" key="3">
    <source>
        <dbReference type="Pfam" id="PF08596"/>
    </source>
</evidence>
<dbReference type="GO" id="GO:0005886">
    <property type="term" value="C:plasma membrane"/>
    <property type="evidence" value="ECO:0007669"/>
    <property type="project" value="TreeGrafter"/>
</dbReference>
<dbReference type="Pfam" id="PF08596">
    <property type="entry name" value="Lgl_C"/>
    <property type="match status" value="1"/>
</dbReference>
<dbReference type="GO" id="GO:0006893">
    <property type="term" value="P:Golgi to plasma membrane transport"/>
    <property type="evidence" value="ECO:0007669"/>
    <property type="project" value="TreeGrafter"/>
</dbReference>
<dbReference type="SUPFAM" id="SSF50978">
    <property type="entry name" value="WD40 repeat-like"/>
    <property type="match status" value="2"/>
</dbReference>
<dbReference type="Gene3D" id="2.130.10.10">
    <property type="entry name" value="YVTN repeat-like/Quinoprotein amine dehydrogenase"/>
    <property type="match status" value="3"/>
</dbReference>
<dbReference type="PANTHER" id="PTHR10241:SF27">
    <property type="entry name" value="TRANSDUCIN_WD40 REPEAT-LIKE SUPERFAMILY PROTEIN"/>
    <property type="match status" value="1"/>
</dbReference>
<dbReference type="AlphaFoldDB" id="A0A3S3NIK0"/>